<sequence>MSMNDENDRVVRAEQVEVLEQVFSANRVVTTAQLRRWGLWDAAIELGVLSRVQTVRTQVTQTTSLRDLEFVAMEHGWLSRPERELKHWSGLAEVWWSVSLGRRGVWKVLDGRGRAGRRMPDAQVTGLWLDPWAIEIDCGYGMTHIRDKLVGMAEAGFRRVVWATTVHDRVRRVGWLIDDLWRAGELSTVEEYDVRFCNFWSREDPYRNRPRCFKRNQFVGERQVILAVDSGDGPDDVAWDGGDSAAYDGWTEDGEGWSGGDVEASVLESDAEM</sequence>
<gene>
    <name evidence="2" type="ORF">HNQ07_004111</name>
</gene>
<evidence type="ECO:0000313" key="3">
    <source>
        <dbReference type="Proteomes" id="UP000539473"/>
    </source>
</evidence>
<protein>
    <submittedName>
        <fullName evidence="2">Uncharacterized protein</fullName>
    </submittedName>
</protein>
<dbReference type="Proteomes" id="UP000539473">
    <property type="component" value="Unassembled WGS sequence"/>
</dbReference>
<proteinExistence type="predicted"/>
<reference evidence="2 3" key="1">
    <citation type="submission" date="2020-08" db="EMBL/GenBank/DDBJ databases">
        <title>Genomic Encyclopedia of Type Strains, Phase IV (KMG-IV): sequencing the most valuable type-strain genomes for metagenomic binning, comparative biology and taxonomic classification.</title>
        <authorList>
            <person name="Goeker M."/>
        </authorList>
    </citation>
    <scope>NUCLEOTIDE SEQUENCE [LARGE SCALE GENOMIC DNA]</scope>
    <source>
        <strain evidence="2 3">DSM 27521</strain>
    </source>
</reference>
<evidence type="ECO:0000256" key="1">
    <source>
        <dbReference type="SAM" id="MobiDB-lite"/>
    </source>
</evidence>
<organism evidence="2 3">
    <name type="scientific">Deinococcus metalli</name>
    <dbReference type="NCBI Taxonomy" id="1141878"/>
    <lineage>
        <taxon>Bacteria</taxon>
        <taxon>Thermotogati</taxon>
        <taxon>Deinococcota</taxon>
        <taxon>Deinococci</taxon>
        <taxon>Deinococcales</taxon>
        <taxon>Deinococcaceae</taxon>
        <taxon>Deinococcus</taxon>
    </lineage>
</organism>
<accession>A0A7W8NQ35</accession>
<dbReference type="AlphaFoldDB" id="A0A7W8NQ35"/>
<name>A0A7W8NQ35_9DEIO</name>
<evidence type="ECO:0000313" key="2">
    <source>
        <dbReference type="EMBL" id="MBB5378604.1"/>
    </source>
</evidence>
<dbReference type="EMBL" id="JACHFK010000014">
    <property type="protein sequence ID" value="MBB5378604.1"/>
    <property type="molecule type" value="Genomic_DNA"/>
</dbReference>
<dbReference type="RefSeq" id="WP_184115226.1">
    <property type="nucleotide sequence ID" value="NZ_BNAJ01000015.1"/>
</dbReference>
<comment type="caution">
    <text evidence="2">The sequence shown here is derived from an EMBL/GenBank/DDBJ whole genome shotgun (WGS) entry which is preliminary data.</text>
</comment>
<feature type="region of interest" description="Disordered" evidence="1">
    <location>
        <begin position="235"/>
        <end position="261"/>
    </location>
</feature>